<gene>
    <name evidence="2" type="ORF">Acy02nite_40660</name>
</gene>
<sequence length="253" mass="27446">MHAILLVGGKGTRLAALLDNLPKALIRVGPHPILEIALRRLRACGFDRITLCVSHLREMIEAEIGDGSRLGLSVDYVVDHNSLGTAAPLSLVPDWTEPAVVMNGDVLSVVDFAALHRSHVADGNAMTVAYLPRAARVSVGLLEMAGDRAVALREKPSFDWNVSCGIYVADPLVRKYLPEGERTDMPALINTLIDKGEPVRGYRVPGAWHDVGTPDRYRRACTEFEADPQLYLDPAAGRAAPPTGRTIIDVELT</sequence>
<dbReference type="InterPro" id="IPR029044">
    <property type="entry name" value="Nucleotide-diphossugar_trans"/>
</dbReference>
<protein>
    <recommendedName>
        <fullName evidence="1">Nucleotidyl transferase domain-containing protein</fullName>
    </recommendedName>
</protein>
<proteinExistence type="predicted"/>
<dbReference type="Gene3D" id="3.90.550.10">
    <property type="entry name" value="Spore Coat Polysaccharide Biosynthesis Protein SpsA, Chain A"/>
    <property type="match status" value="1"/>
</dbReference>
<keyword evidence="3" id="KW-1185">Reference proteome</keyword>
<dbReference type="SUPFAM" id="SSF53448">
    <property type="entry name" value="Nucleotide-diphospho-sugar transferases"/>
    <property type="match status" value="1"/>
</dbReference>
<accession>A0A919M1G9</accession>
<dbReference type="AlphaFoldDB" id="A0A919M1G9"/>
<dbReference type="InterPro" id="IPR005835">
    <property type="entry name" value="NTP_transferase_dom"/>
</dbReference>
<comment type="caution">
    <text evidence="2">The sequence shown here is derived from an EMBL/GenBank/DDBJ whole genome shotgun (WGS) entry which is preliminary data.</text>
</comment>
<organism evidence="2 3">
    <name type="scientific">Actinoplanes cyaneus</name>
    <dbReference type="NCBI Taxonomy" id="52696"/>
    <lineage>
        <taxon>Bacteria</taxon>
        <taxon>Bacillati</taxon>
        <taxon>Actinomycetota</taxon>
        <taxon>Actinomycetes</taxon>
        <taxon>Micromonosporales</taxon>
        <taxon>Micromonosporaceae</taxon>
        <taxon>Actinoplanes</taxon>
    </lineage>
</organism>
<evidence type="ECO:0000313" key="2">
    <source>
        <dbReference type="EMBL" id="GID66185.1"/>
    </source>
</evidence>
<evidence type="ECO:0000313" key="3">
    <source>
        <dbReference type="Proteomes" id="UP000619479"/>
    </source>
</evidence>
<dbReference type="EMBL" id="BOMH01000031">
    <property type="protein sequence ID" value="GID66185.1"/>
    <property type="molecule type" value="Genomic_DNA"/>
</dbReference>
<dbReference type="RefSeq" id="WP_203742702.1">
    <property type="nucleotide sequence ID" value="NZ_BAAAUC010000014.1"/>
</dbReference>
<reference evidence="2" key="1">
    <citation type="submission" date="2021-01" db="EMBL/GenBank/DDBJ databases">
        <title>Whole genome shotgun sequence of Actinoplanes cyaneus NBRC 14990.</title>
        <authorList>
            <person name="Komaki H."/>
            <person name="Tamura T."/>
        </authorList>
    </citation>
    <scope>NUCLEOTIDE SEQUENCE</scope>
    <source>
        <strain evidence="2">NBRC 14990</strain>
    </source>
</reference>
<feature type="domain" description="Nucleotidyl transferase" evidence="1">
    <location>
        <begin position="3"/>
        <end position="223"/>
    </location>
</feature>
<dbReference type="InterPro" id="IPR050486">
    <property type="entry name" value="Mannose-1P_guanyltransferase"/>
</dbReference>
<dbReference type="Proteomes" id="UP000619479">
    <property type="component" value="Unassembled WGS sequence"/>
</dbReference>
<dbReference type="Pfam" id="PF00483">
    <property type="entry name" value="NTP_transferase"/>
    <property type="match status" value="1"/>
</dbReference>
<evidence type="ECO:0000259" key="1">
    <source>
        <dbReference type="Pfam" id="PF00483"/>
    </source>
</evidence>
<dbReference type="PANTHER" id="PTHR22572">
    <property type="entry name" value="SUGAR-1-PHOSPHATE GUANYL TRANSFERASE"/>
    <property type="match status" value="1"/>
</dbReference>
<name>A0A919M1G9_9ACTN</name>